<comment type="caution">
    <text evidence="2">The sequence shown here is derived from an EMBL/GenBank/DDBJ whole genome shotgun (WGS) entry which is preliminary data.</text>
</comment>
<dbReference type="NCBIfam" id="TIGR01552">
    <property type="entry name" value="phd_fam"/>
    <property type="match status" value="1"/>
</dbReference>
<dbReference type="RefSeq" id="WP_070318598.1">
    <property type="nucleotide sequence ID" value="NZ_JAUSVM010000001.1"/>
</dbReference>
<name>A0ABU0GGQ5_9CELL</name>
<dbReference type="Gene3D" id="3.40.1620.10">
    <property type="entry name" value="YefM-like domain"/>
    <property type="match status" value="1"/>
</dbReference>
<sequence length="85" mass="8603">MRTVTATRASRGFSDLLDAVEHGDTIAITRGGRVVAQIAPAVSTTGSALRAALAGVPTLDDDLEGDVAGATALLTTDESDPWHAG</sequence>
<organism evidence="2 3">
    <name type="scientific">Cellulomonas iranensis</name>
    <dbReference type="NCBI Taxonomy" id="76862"/>
    <lineage>
        <taxon>Bacteria</taxon>
        <taxon>Bacillati</taxon>
        <taxon>Actinomycetota</taxon>
        <taxon>Actinomycetes</taxon>
        <taxon>Micrococcales</taxon>
        <taxon>Cellulomonadaceae</taxon>
        <taxon>Cellulomonas</taxon>
    </lineage>
</organism>
<dbReference type="SUPFAM" id="SSF143120">
    <property type="entry name" value="YefM-like"/>
    <property type="match status" value="1"/>
</dbReference>
<protein>
    <submittedName>
        <fullName evidence="2">Prevent-host-death family protein</fullName>
    </submittedName>
</protein>
<gene>
    <name evidence="2" type="ORF">JO380_000926</name>
</gene>
<dbReference type="Proteomes" id="UP001240250">
    <property type="component" value="Unassembled WGS sequence"/>
</dbReference>
<keyword evidence="3" id="KW-1185">Reference proteome</keyword>
<dbReference type="InterPro" id="IPR036165">
    <property type="entry name" value="YefM-like_sf"/>
</dbReference>
<reference evidence="2 3" key="1">
    <citation type="submission" date="2023-07" db="EMBL/GenBank/DDBJ databases">
        <title>Sequencing the genomes of 1000 actinobacteria strains.</title>
        <authorList>
            <person name="Klenk H.-P."/>
        </authorList>
    </citation>
    <scope>NUCLEOTIDE SEQUENCE [LARGE SCALE GENOMIC DNA]</scope>
    <source>
        <strain evidence="2 3">DSM 14785</strain>
    </source>
</reference>
<evidence type="ECO:0000256" key="1">
    <source>
        <dbReference type="ARBA" id="ARBA00009981"/>
    </source>
</evidence>
<evidence type="ECO:0000313" key="2">
    <source>
        <dbReference type="EMBL" id="MDQ0424545.1"/>
    </source>
</evidence>
<comment type="similarity">
    <text evidence="1">Belongs to the phD/YefM antitoxin family.</text>
</comment>
<proteinExistence type="inferred from homology"/>
<accession>A0ABU0GGQ5</accession>
<dbReference type="EMBL" id="JAUSVM010000001">
    <property type="protein sequence ID" value="MDQ0424545.1"/>
    <property type="molecule type" value="Genomic_DNA"/>
</dbReference>
<evidence type="ECO:0000313" key="3">
    <source>
        <dbReference type="Proteomes" id="UP001240250"/>
    </source>
</evidence>